<keyword evidence="3" id="KW-1185">Reference proteome</keyword>
<name>A0A2G8S2Z5_9APHY</name>
<evidence type="ECO:0000313" key="3">
    <source>
        <dbReference type="Proteomes" id="UP000230002"/>
    </source>
</evidence>
<gene>
    <name evidence="2" type="ORF">GSI_09690</name>
</gene>
<feature type="compositionally biased region" description="Polar residues" evidence="1">
    <location>
        <begin position="1"/>
        <end position="10"/>
    </location>
</feature>
<sequence>MQPYTSSSGQHPYGSSERRSLTGGGQKAGPIGTNFGFYFNNFFYVGRVINTFESAKGERLLLQFLDGVQGYMRRSLCTETE</sequence>
<organism evidence="2 3">
    <name type="scientific">Ganoderma sinense ZZ0214-1</name>
    <dbReference type="NCBI Taxonomy" id="1077348"/>
    <lineage>
        <taxon>Eukaryota</taxon>
        <taxon>Fungi</taxon>
        <taxon>Dikarya</taxon>
        <taxon>Basidiomycota</taxon>
        <taxon>Agaricomycotina</taxon>
        <taxon>Agaricomycetes</taxon>
        <taxon>Polyporales</taxon>
        <taxon>Polyporaceae</taxon>
        <taxon>Ganoderma</taxon>
    </lineage>
</organism>
<dbReference type="Proteomes" id="UP000230002">
    <property type="component" value="Unassembled WGS sequence"/>
</dbReference>
<feature type="region of interest" description="Disordered" evidence="1">
    <location>
        <begin position="1"/>
        <end position="30"/>
    </location>
</feature>
<proteinExistence type="predicted"/>
<comment type="caution">
    <text evidence="2">The sequence shown here is derived from an EMBL/GenBank/DDBJ whole genome shotgun (WGS) entry which is preliminary data.</text>
</comment>
<protein>
    <submittedName>
        <fullName evidence="2">Uncharacterized protein</fullName>
    </submittedName>
</protein>
<evidence type="ECO:0000313" key="2">
    <source>
        <dbReference type="EMBL" id="PIL28153.1"/>
    </source>
</evidence>
<dbReference type="EMBL" id="AYKW01000027">
    <property type="protein sequence ID" value="PIL28153.1"/>
    <property type="molecule type" value="Genomic_DNA"/>
</dbReference>
<evidence type="ECO:0000256" key="1">
    <source>
        <dbReference type="SAM" id="MobiDB-lite"/>
    </source>
</evidence>
<accession>A0A2G8S2Z5</accession>
<reference evidence="2 3" key="1">
    <citation type="journal article" date="2015" name="Sci. Rep.">
        <title>Chromosome-level genome map provides insights into diverse defense mechanisms in the medicinal fungus Ganoderma sinense.</title>
        <authorList>
            <person name="Zhu Y."/>
            <person name="Xu J."/>
            <person name="Sun C."/>
            <person name="Zhou S."/>
            <person name="Xu H."/>
            <person name="Nelson D.R."/>
            <person name="Qian J."/>
            <person name="Song J."/>
            <person name="Luo H."/>
            <person name="Xiang L."/>
            <person name="Li Y."/>
            <person name="Xu Z."/>
            <person name="Ji A."/>
            <person name="Wang L."/>
            <person name="Lu S."/>
            <person name="Hayward A."/>
            <person name="Sun W."/>
            <person name="Li X."/>
            <person name="Schwartz D.C."/>
            <person name="Wang Y."/>
            <person name="Chen S."/>
        </authorList>
    </citation>
    <scope>NUCLEOTIDE SEQUENCE [LARGE SCALE GENOMIC DNA]</scope>
    <source>
        <strain evidence="2 3">ZZ0214-1</strain>
    </source>
</reference>
<dbReference type="AlphaFoldDB" id="A0A2G8S2Z5"/>